<evidence type="ECO:0000259" key="7">
    <source>
        <dbReference type="Pfam" id="PF00350"/>
    </source>
</evidence>
<evidence type="ECO:0000256" key="5">
    <source>
        <dbReference type="ARBA" id="ARBA00023136"/>
    </source>
</evidence>
<keyword evidence="9" id="KW-1185">Reference proteome</keyword>
<dbReference type="Pfam" id="PF00350">
    <property type="entry name" value="Dynamin_N"/>
    <property type="match status" value="1"/>
</dbReference>
<evidence type="ECO:0000256" key="3">
    <source>
        <dbReference type="ARBA" id="ARBA00022801"/>
    </source>
</evidence>
<comment type="caution">
    <text evidence="8">The sequence shown here is derived from an EMBL/GenBank/DDBJ whole genome shotgun (WGS) entry which is preliminary data.</text>
</comment>
<feature type="coiled-coil region" evidence="6">
    <location>
        <begin position="316"/>
        <end position="381"/>
    </location>
</feature>
<sequence>MLKRRLFEQAQVERVGTMEKGGIEVLDSQVLIRETDFSRLAHTWEELAEVMKSQGDETTAHKLIQLAAKTKCAELNIAFCGHFSAGKSTMINTLLGVNLLPSNPIPTSANVVKIRGGEKAARVFTMNSGVLTFDPDTEMEKLKQFAVDGDTVESVEVSYPGTFLDEYASLLDTPGIDSTDAAHKIATESALHLADVVIYMMDYNHVQAEENFNFTKTLKDRGKPVYLVVNMIDKHIDFELDFDSYKESVEEAFATWNIHPDGIFYTSLAEPDHLENMYAEFKGMLSQLIADREKLVGTSVRSAAEHLIDEHIQVVRTSQADQRQQWEAQLDGLEVEGVDSRNRAAVQKALEQEEATAAALEQRAENARLQMEKELSVLLDNARLTYFSTNEAARSYLESRKPGFKVGLLFAGKKTEEERARREEALLVEFREKVAGNLDFHFKEWLGKQPQVFDLRSEEYHASVHATKIEITGEFLSKHIKEGAASSEYVLNYCADISSGMKLEYRRVGLSFIAQVVEMIKEKVRVESAAQGERLGVLRELAALHQKLAGLAAREEETKDRLLAIMRGGEQVA</sequence>
<comment type="subcellular location">
    <subcellularLocation>
        <location evidence="1">Membrane</location>
    </subcellularLocation>
</comment>
<keyword evidence="5" id="KW-0472">Membrane</keyword>
<evidence type="ECO:0000313" key="9">
    <source>
        <dbReference type="Proteomes" id="UP000319498"/>
    </source>
</evidence>
<accession>A0ABQ0T2L5</accession>
<dbReference type="InterPro" id="IPR027094">
    <property type="entry name" value="Mitofusin_fam"/>
</dbReference>
<dbReference type="CDD" id="cd09912">
    <property type="entry name" value="DLP_2"/>
    <property type="match status" value="1"/>
</dbReference>
<protein>
    <recommendedName>
        <fullName evidence="7">Dynamin N-terminal domain-containing protein</fullName>
    </recommendedName>
</protein>
<dbReference type="GeneID" id="87586945"/>
<keyword evidence="4" id="KW-0342">GTP-binding</keyword>
<evidence type="ECO:0000313" key="8">
    <source>
        <dbReference type="EMBL" id="GED57556.1"/>
    </source>
</evidence>
<dbReference type="InterPro" id="IPR045063">
    <property type="entry name" value="Dynamin_N"/>
</dbReference>
<dbReference type="EMBL" id="BJOL01000009">
    <property type="protein sequence ID" value="GED57556.1"/>
    <property type="molecule type" value="Genomic_DNA"/>
</dbReference>
<evidence type="ECO:0000256" key="4">
    <source>
        <dbReference type="ARBA" id="ARBA00023134"/>
    </source>
</evidence>
<organism evidence="8 9">
    <name type="scientific">Brevibacillus formosus</name>
    <dbReference type="NCBI Taxonomy" id="54913"/>
    <lineage>
        <taxon>Bacteria</taxon>
        <taxon>Bacillati</taxon>
        <taxon>Bacillota</taxon>
        <taxon>Bacilli</taxon>
        <taxon>Bacillales</taxon>
        <taxon>Paenibacillaceae</taxon>
        <taxon>Brevibacillus</taxon>
    </lineage>
</organism>
<keyword evidence="2" id="KW-0547">Nucleotide-binding</keyword>
<keyword evidence="6" id="KW-0175">Coiled coil</keyword>
<dbReference type="RefSeq" id="WP_236697916.1">
    <property type="nucleotide sequence ID" value="NZ_BJOL01000009.1"/>
</dbReference>
<name>A0ABQ0T2L5_9BACL</name>
<reference evidence="8 9" key="1">
    <citation type="submission" date="2019-06" db="EMBL/GenBank/DDBJ databases">
        <title>Whole genome shotgun sequence of Brevibacillus formosus NBRC 15716.</title>
        <authorList>
            <person name="Hosoyama A."/>
            <person name="Uohara A."/>
            <person name="Ohji S."/>
            <person name="Ichikawa N."/>
        </authorList>
    </citation>
    <scope>NUCLEOTIDE SEQUENCE [LARGE SCALE GENOMIC DNA]</scope>
    <source>
        <strain evidence="8 9">NBRC 15716</strain>
    </source>
</reference>
<dbReference type="InterPro" id="IPR027417">
    <property type="entry name" value="P-loop_NTPase"/>
</dbReference>
<dbReference type="Gene3D" id="3.40.50.300">
    <property type="entry name" value="P-loop containing nucleotide triphosphate hydrolases"/>
    <property type="match status" value="1"/>
</dbReference>
<dbReference type="PANTHER" id="PTHR10465">
    <property type="entry name" value="TRANSMEMBRANE GTPASE FZO1"/>
    <property type="match status" value="1"/>
</dbReference>
<feature type="domain" description="Dynamin N-terminal" evidence="7">
    <location>
        <begin position="77"/>
        <end position="230"/>
    </location>
</feature>
<dbReference type="Proteomes" id="UP000319498">
    <property type="component" value="Unassembled WGS sequence"/>
</dbReference>
<proteinExistence type="predicted"/>
<evidence type="ECO:0000256" key="6">
    <source>
        <dbReference type="SAM" id="Coils"/>
    </source>
</evidence>
<dbReference type="PANTHER" id="PTHR10465:SF0">
    <property type="entry name" value="SARCALUMENIN"/>
    <property type="match status" value="1"/>
</dbReference>
<gene>
    <name evidence="8" type="ORF">BFO01nite_16880</name>
</gene>
<evidence type="ECO:0000256" key="2">
    <source>
        <dbReference type="ARBA" id="ARBA00022741"/>
    </source>
</evidence>
<dbReference type="SUPFAM" id="SSF52540">
    <property type="entry name" value="P-loop containing nucleoside triphosphate hydrolases"/>
    <property type="match status" value="1"/>
</dbReference>
<evidence type="ECO:0000256" key="1">
    <source>
        <dbReference type="ARBA" id="ARBA00004370"/>
    </source>
</evidence>
<keyword evidence="3" id="KW-0378">Hydrolase</keyword>